<dbReference type="PANTHER" id="PTHR34154">
    <property type="entry name" value="ALKALI-SENSITIVE LINKAGE PROTEIN 1"/>
    <property type="match status" value="1"/>
</dbReference>
<feature type="signal peptide" evidence="1">
    <location>
        <begin position="1"/>
        <end position="18"/>
    </location>
</feature>
<accession>A0A6A6HGT7</accession>
<organism evidence="3 4">
    <name type="scientific">Viridothelium virens</name>
    <name type="common">Speckled blister lichen</name>
    <name type="synonym">Trypethelium virens</name>
    <dbReference type="NCBI Taxonomy" id="1048519"/>
    <lineage>
        <taxon>Eukaryota</taxon>
        <taxon>Fungi</taxon>
        <taxon>Dikarya</taxon>
        <taxon>Ascomycota</taxon>
        <taxon>Pezizomycotina</taxon>
        <taxon>Dothideomycetes</taxon>
        <taxon>Dothideomycetes incertae sedis</taxon>
        <taxon>Trypetheliales</taxon>
        <taxon>Trypetheliaceae</taxon>
        <taxon>Viridothelium</taxon>
    </lineage>
</organism>
<dbReference type="GO" id="GO:0016787">
    <property type="term" value="F:hydrolase activity"/>
    <property type="evidence" value="ECO:0007669"/>
    <property type="project" value="UniProtKB-KW"/>
</dbReference>
<reference evidence="3" key="1">
    <citation type="journal article" date="2020" name="Stud. Mycol.">
        <title>101 Dothideomycetes genomes: a test case for predicting lifestyles and emergence of pathogens.</title>
        <authorList>
            <person name="Haridas S."/>
            <person name="Albert R."/>
            <person name="Binder M."/>
            <person name="Bloem J."/>
            <person name="Labutti K."/>
            <person name="Salamov A."/>
            <person name="Andreopoulos B."/>
            <person name="Baker S."/>
            <person name="Barry K."/>
            <person name="Bills G."/>
            <person name="Bluhm B."/>
            <person name="Cannon C."/>
            <person name="Castanera R."/>
            <person name="Culley D."/>
            <person name="Daum C."/>
            <person name="Ezra D."/>
            <person name="Gonzalez J."/>
            <person name="Henrissat B."/>
            <person name="Kuo A."/>
            <person name="Liang C."/>
            <person name="Lipzen A."/>
            <person name="Lutzoni F."/>
            <person name="Magnuson J."/>
            <person name="Mondo S."/>
            <person name="Nolan M."/>
            <person name="Ohm R."/>
            <person name="Pangilinan J."/>
            <person name="Park H.-J."/>
            <person name="Ramirez L."/>
            <person name="Alfaro M."/>
            <person name="Sun H."/>
            <person name="Tritt A."/>
            <person name="Yoshinaga Y."/>
            <person name="Zwiers L.-H."/>
            <person name="Turgeon B."/>
            <person name="Goodwin S."/>
            <person name="Spatafora J."/>
            <person name="Crous P."/>
            <person name="Grigoriev I."/>
        </authorList>
    </citation>
    <scope>NUCLEOTIDE SEQUENCE</scope>
    <source>
        <strain evidence="3">Tuck. ex Michener</strain>
    </source>
</reference>
<dbReference type="PANTHER" id="PTHR34154:SF3">
    <property type="entry name" value="ALKALI-SENSITIVE LINKAGE PROTEIN 1"/>
    <property type="match status" value="1"/>
</dbReference>
<dbReference type="EMBL" id="ML991780">
    <property type="protein sequence ID" value="KAF2237335.1"/>
    <property type="molecule type" value="Genomic_DNA"/>
</dbReference>
<dbReference type="Proteomes" id="UP000800092">
    <property type="component" value="Unassembled WGS sequence"/>
</dbReference>
<dbReference type="InterPro" id="IPR017853">
    <property type="entry name" value="GH"/>
</dbReference>
<keyword evidence="3" id="KW-0378">Hydrolase</keyword>
<dbReference type="Gene3D" id="3.20.20.80">
    <property type="entry name" value="Glycosidases"/>
    <property type="match status" value="1"/>
</dbReference>
<evidence type="ECO:0000256" key="1">
    <source>
        <dbReference type="SAM" id="SignalP"/>
    </source>
</evidence>
<evidence type="ECO:0000313" key="3">
    <source>
        <dbReference type="EMBL" id="KAF2237335.1"/>
    </source>
</evidence>
<dbReference type="OrthoDB" id="43654at2759"/>
<dbReference type="AlphaFoldDB" id="A0A6A6HGT7"/>
<feature type="domain" description="Asl1-like glycosyl hydrolase catalytic" evidence="2">
    <location>
        <begin position="34"/>
        <end position="265"/>
    </location>
</feature>
<feature type="chain" id="PRO_5025612747" evidence="1">
    <location>
        <begin position="19"/>
        <end position="303"/>
    </location>
</feature>
<protein>
    <submittedName>
        <fullName evidence="3">Glycoside hydrolase family 128 protein</fullName>
    </submittedName>
</protein>
<dbReference type="SUPFAM" id="SSF51445">
    <property type="entry name" value="(Trans)glycosidases"/>
    <property type="match status" value="1"/>
</dbReference>
<evidence type="ECO:0000259" key="2">
    <source>
        <dbReference type="Pfam" id="PF11790"/>
    </source>
</evidence>
<sequence>MTPFLVLTLLGAVPLALGDASSKRGLIFIPDNDHPNDDNVWDSSSSDLTWYYNYGPSPSPNYANTKLEFVPMLWGNESDNSFLDTVSGLIDSGTNVTYALGFNEPDGVSNGGSGIAAEDAAATWIRLLEPLREKYHVKLGAPAVTGSPSGFTWLQNFFTACNGGCHPEFIPVHWYGNFDGFASHIGQVNATYMNMSMWVTEFAIADANLSDSQSFFNMSTQFLDRLAYVDRYSYFGGFRSSASNVGPDASMLDQNGQLTDIGSWYLGGSATGNVPKGMGSNVQANLSFVWTLFAILVLFWSAS</sequence>
<evidence type="ECO:0000313" key="4">
    <source>
        <dbReference type="Proteomes" id="UP000800092"/>
    </source>
</evidence>
<dbReference type="GO" id="GO:0009277">
    <property type="term" value="C:fungal-type cell wall"/>
    <property type="evidence" value="ECO:0007669"/>
    <property type="project" value="TreeGrafter"/>
</dbReference>
<dbReference type="GO" id="GO:0071966">
    <property type="term" value="P:fungal-type cell wall polysaccharide metabolic process"/>
    <property type="evidence" value="ECO:0007669"/>
    <property type="project" value="TreeGrafter"/>
</dbReference>
<dbReference type="InterPro" id="IPR024655">
    <property type="entry name" value="Asl1_glyco_hydro_catalytic"/>
</dbReference>
<name>A0A6A6HGT7_VIRVR</name>
<keyword evidence="1" id="KW-0732">Signal</keyword>
<proteinExistence type="predicted"/>
<gene>
    <name evidence="3" type="ORF">EV356DRAFT_511469</name>
</gene>
<dbReference type="FunFam" id="3.20.20.80:FF:000207">
    <property type="entry name" value="Glycoside hydrolase family 128 protein"/>
    <property type="match status" value="1"/>
</dbReference>
<dbReference type="Pfam" id="PF11790">
    <property type="entry name" value="Glyco_hydro_cc"/>
    <property type="match status" value="1"/>
</dbReference>
<dbReference type="InterPro" id="IPR053183">
    <property type="entry name" value="ASL1"/>
</dbReference>
<keyword evidence="4" id="KW-1185">Reference proteome</keyword>